<evidence type="ECO:0000313" key="1">
    <source>
        <dbReference type="EMBL" id="OTF99754.1"/>
    </source>
</evidence>
<dbReference type="AlphaFoldDB" id="A0A251SLL7"/>
<sequence length="68" mass="8565">MTPIISQKRLRPIQTRIISRFQKYPTQRIIQIHRHRSQITFRLHTPHHHHQQLFIRIIKLLNRRFNRL</sequence>
<accession>A0A251SLL7</accession>
<organism evidence="1 2">
    <name type="scientific">Helianthus annuus</name>
    <name type="common">Common sunflower</name>
    <dbReference type="NCBI Taxonomy" id="4232"/>
    <lineage>
        <taxon>Eukaryota</taxon>
        <taxon>Viridiplantae</taxon>
        <taxon>Streptophyta</taxon>
        <taxon>Embryophyta</taxon>
        <taxon>Tracheophyta</taxon>
        <taxon>Spermatophyta</taxon>
        <taxon>Magnoliopsida</taxon>
        <taxon>eudicotyledons</taxon>
        <taxon>Gunneridae</taxon>
        <taxon>Pentapetalae</taxon>
        <taxon>asterids</taxon>
        <taxon>campanulids</taxon>
        <taxon>Asterales</taxon>
        <taxon>Asteraceae</taxon>
        <taxon>Asteroideae</taxon>
        <taxon>Heliantheae alliance</taxon>
        <taxon>Heliantheae</taxon>
        <taxon>Helianthus</taxon>
    </lineage>
</organism>
<gene>
    <name evidence="1" type="ORF">HannXRQ_Chr14g0460071</name>
</gene>
<dbReference type="InParanoid" id="A0A251SLL7"/>
<name>A0A251SLL7_HELAN</name>
<dbReference type="EMBL" id="CM007903">
    <property type="protein sequence ID" value="OTF99754.1"/>
    <property type="molecule type" value="Genomic_DNA"/>
</dbReference>
<dbReference type="Proteomes" id="UP000215914">
    <property type="component" value="Chromosome 14"/>
</dbReference>
<reference evidence="2" key="1">
    <citation type="journal article" date="2017" name="Nature">
        <title>The sunflower genome provides insights into oil metabolism, flowering and Asterid evolution.</title>
        <authorList>
            <person name="Badouin H."/>
            <person name="Gouzy J."/>
            <person name="Grassa C.J."/>
            <person name="Murat F."/>
            <person name="Staton S.E."/>
            <person name="Cottret L."/>
            <person name="Lelandais-Briere C."/>
            <person name="Owens G.L."/>
            <person name="Carrere S."/>
            <person name="Mayjonade B."/>
            <person name="Legrand L."/>
            <person name="Gill N."/>
            <person name="Kane N.C."/>
            <person name="Bowers J.E."/>
            <person name="Hubner S."/>
            <person name="Bellec A."/>
            <person name="Berard A."/>
            <person name="Berges H."/>
            <person name="Blanchet N."/>
            <person name="Boniface M.C."/>
            <person name="Brunel D."/>
            <person name="Catrice O."/>
            <person name="Chaidir N."/>
            <person name="Claudel C."/>
            <person name="Donnadieu C."/>
            <person name="Faraut T."/>
            <person name="Fievet G."/>
            <person name="Helmstetter N."/>
            <person name="King M."/>
            <person name="Knapp S.J."/>
            <person name="Lai Z."/>
            <person name="Le Paslier M.C."/>
            <person name="Lippi Y."/>
            <person name="Lorenzon L."/>
            <person name="Mandel J.R."/>
            <person name="Marage G."/>
            <person name="Marchand G."/>
            <person name="Marquand E."/>
            <person name="Bret-Mestries E."/>
            <person name="Morien E."/>
            <person name="Nambeesan S."/>
            <person name="Nguyen T."/>
            <person name="Pegot-Espagnet P."/>
            <person name="Pouilly N."/>
            <person name="Raftis F."/>
            <person name="Sallet E."/>
            <person name="Schiex T."/>
            <person name="Thomas J."/>
            <person name="Vandecasteele C."/>
            <person name="Vares D."/>
            <person name="Vear F."/>
            <person name="Vautrin S."/>
            <person name="Crespi M."/>
            <person name="Mangin B."/>
            <person name="Burke J.M."/>
            <person name="Salse J."/>
            <person name="Munos S."/>
            <person name="Vincourt P."/>
            <person name="Rieseberg L.H."/>
            <person name="Langlade N.B."/>
        </authorList>
    </citation>
    <scope>NUCLEOTIDE SEQUENCE [LARGE SCALE GENOMIC DNA]</scope>
    <source>
        <strain evidence="2">cv. SF193</strain>
    </source>
</reference>
<evidence type="ECO:0000313" key="2">
    <source>
        <dbReference type="Proteomes" id="UP000215914"/>
    </source>
</evidence>
<proteinExistence type="predicted"/>
<protein>
    <submittedName>
        <fullName evidence="1">Uncharacterized protein</fullName>
    </submittedName>
</protein>
<keyword evidence="2" id="KW-1185">Reference proteome</keyword>